<dbReference type="Proteomes" id="UP000046395">
    <property type="component" value="Unassembled WGS sequence"/>
</dbReference>
<evidence type="ECO:0000256" key="1">
    <source>
        <dbReference type="ARBA" id="ARBA00022642"/>
    </source>
</evidence>
<keyword evidence="2 4" id="KW-0378">Hydrolase</keyword>
<evidence type="ECO:0000256" key="4">
    <source>
        <dbReference type="HAMAP-Rule" id="MF_03017"/>
    </source>
</evidence>
<dbReference type="PANTHER" id="PTHR14084:SF0">
    <property type="entry name" value="KYNURENINASE"/>
    <property type="match status" value="1"/>
</dbReference>
<dbReference type="InterPro" id="IPR000192">
    <property type="entry name" value="Aminotrans_V_dom"/>
</dbReference>
<keyword evidence="4 5" id="KW-0963">Cytoplasm</keyword>
<evidence type="ECO:0000256" key="2">
    <source>
        <dbReference type="ARBA" id="ARBA00022801"/>
    </source>
</evidence>
<dbReference type="GO" id="GO:0019805">
    <property type="term" value="P:quinolinate biosynthetic process"/>
    <property type="evidence" value="ECO:0007669"/>
    <property type="project" value="UniProtKB-UniRule"/>
</dbReference>
<feature type="binding site" evidence="4">
    <location>
        <position position="140"/>
    </location>
    <ligand>
        <name>pyridoxal 5'-phosphate</name>
        <dbReference type="ChEBI" id="CHEBI:597326"/>
    </ligand>
</feature>
<dbReference type="NCBIfam" id="TIGR01814">
    <property type="entry name" value="kynureninase"/>
    <property type="match status" value="1"/>
</dbReference>
<dbReference type="UniPathway" id="UPA00253">
    <property type="reaction ID" value="UER00329"/>
</dbReference>
<dbReference type="GO" id="GO:0019441">
    <property type="term" value="P:L-tryptophan catabolic process to kynurenine"/>
    <property type="evidence" value="ECO:0007669"/>
    <property type="project" value="TreeGrafter"/>
</dbReference>
<reference evidence="8" key="1">
    <citation type="submission" date="2019-12" db="UniProtKB">
        <authorList>
            <consortium name="WormBaseParasite"/>
        </authorList>
    </citation>
    <scope>IDENTIFICATION</scope>
</reference>
<feature type="binding site" evidence="4">
    <location>
        <position position="308"/>
    </location>
    <ligand>
        <name>pyridoxal 5'-phosphate</name>
        <dbReference type="ChEBI" id="CHEBI:597326"/>
    </ligand>
</feature>
<dbReference type="GO" id="GO:0034354">
    <property type="term" value="P:'de novo' NAD+ biosynthetic process from L-tryptophan"/>
    <property type="evidence" value="ECO:0007669"/>
    <property type="project" value="UniProtKB-UniRule"/>
</dbReference>
<dbReference type="AlphaFoldDB" id="A0A5S6QFW1"/>
<comment type="subcellular location">
    <subcellularLocation>
        <location evidence="4 5">Cytoplasm</location>
    </subcellularLocation>
</comment>
<organism evidence="7 8">
    <name type="scientific">Trichuris muris</name>
    <name type="common">Mouse whipworm</name>
    <dbReference type="NCBI Taxonomy" id="70415"/>
    <lineage>
        <taxon>Eukaryota</taxon>
        <taxon>Metazoa</taxon>
        <taxon>Ecdysozoa</taxon>
        <taxon>Nematoda</taxon>
        <taxon>Enoplea</taxon>
        <taxon>Dorylaimia</taxon>
        <taxon>Trichinellida</taxon>
        <taxon>Trichuridae</taxon>
        <taxon>Trichuris</taxon>
    </lineage>
</organism>
<feature type="domain" description="Aminotransferase class V" evidence="6">
    <location>
        <begin position="127"/>
        <end position="307"/>
    </location>
</feature>
<evidence type="ECO:0000256" key="5">
    <source>
        <dbReference type="PIRNR" id="PIRNR038800"/>
    </source>
</evidence>
<evidence type="ECO:0000259" key="6">
    <source>
        <dbReference type="Pfam" id="PF00266"/>
    </source>
</evidence>
<comment type="cofactor">
    <cofactor evidence="4 5">
        <name>pyridoxal 5'-phosphate</name>
        <dbReference type="ChEBI" id="CHEBI:597326"/>
    </cofactor>
</comment>
<dbReference type="InterPro" id="IPR015422">
    <property type="entry name" value="PyrdxlP-dep_Trfase_small"/>
</dbReference>
<dbReference type="EC" id="3.7.1.3" evidence="4 5"/>
<dbReference type="Pfam" id="PF22580">
    <property type="entry name" value="KYNU_C"/>
    <property type="match status" value="1"/>
</dbReference>
<feature type="modified residue" description="N6-(pyridoxal phosphate)lysine" evidence="4">
    <location>
        <position position="279"/>
    </location>
</feature>
<evidence type="ECO:0000313" key="7">
    <source>
        <dbReference type="Proteomes" id="UP000046395"/>
    </source>
</evidence>
<comment type="catalytic activity">
    <reaction evidence="4 5">
        <text>L-kynurenine + H2O = anthranilate + L-alanine + H(+)</text>
        <dbReference type="Rhea" id="RHEA:16813"/>
        <dbReference type="ChEBI" id="CHEBI:15377"/>
        <dbReference type="ChEBI" id="CHEBI:15378"/>
        <dbReference type="ChEBI" id="CHEBI:16567"/>
        <dbReference type="ChEBI" id="CHEBI:57959"/>
        <dbReference type="ChEBI" id="CHEBI:57972"/>
        <dbReference type="EC" id="3.7.1.3"/>
    </reaction>
</comment>
<dbReference type="Pfam" id="PF00266">
    <property type="entry name" value="Aminotran_5"/>
    <property type="match status" value="1"/>
</dbReference>
<comment type="similarity">
    <text evidence="4 5">Belongs to the kynureninase family.</text>
</comment>
<dbReference type="Gene3D" id="3.90.1150.10">
    <property type="entry name" value="Aspartate Aminotransferase, domain 1"/>
    <property type="match status" value="1"/>
</dbReference>
<evidence type="ECO:0000313" key="8">
    <source>
        <dbReference type="WBParaSite" id="TMUE_2000006281.1"/>
    </source>
</evidence>
<feature type="binding site" evidence="4">
    <location>
        <position position="278"/>
    </location>
    <ligand>
        <name>pyridoxal 5'-phosphate</name>
        <dbReference type="ChEBI" id="CHEBI:597326"/>
    </ligand>
</feature>
<feature type="binding site" evidence="4">
    <location>
        <begin position="168"/>
        <end position="171"/>
    </location>
    <ligand>
        <name>pyridoxal 5'-phosphate</name>
        <dbReference type="ChEBI" id="CHEBI:597326"/>
    </ligand>
</feature>
<dbReference type="SUPFAM" id="SSF53383">
    <property type="entry name" value="PLP-dependent transferases"/>
    <property type="match status" value="1"/>
</dbReference>
<dbReference type="UniPathway" id="UPA00334">
    <property type="reaction ID" value="UER00455"/>
</dbReference>
<feature type="binding site" evidence="4">
    <location>
        <position position="256"/>
    </location>
    <ligand>
        <name>pyridoxal 5'-phosphate</name>
        <dbReference type="ChEBI" id="CHEBI:597326"/>
    </ligand>
</feature>
<keyword evidence="1 4" id="KW-0662">Pyridine nucleotide biosynthesis</keyword>
<evidence type="ECO:0000256" key="3">
    <source>
        <dbReference type="ARBA" id="ARBA00022898"/>
    </source>
</evidence>
<comment type="pathway">
    <text evidence="4 5">Amino-acid degradation; L-kynurenine degradation; L-alanine and anthranilate from L-kynurenine: step 1/1.</text>
</comment>
<proteinExistence type="inferred from homology"/>
<dbReference type="Gene3D" id="3.40.640.10">
    <property type="entry name" value="Type I PLP-dependent aspartate aminotransferase-like (Major domain)"/>
    <property type="match status" value="1"/>
</dbReference>
<comment type="caution">
    <text evidence="4">Lacks conserved residue(s) required for the propagation of feature annotation.</text>
</comment>
<comment type="pathway">
    <text evidence="4 5">Cofactor biosynthesis; NAD(+) biosynthesis; quinolinate from L-kynurenine: step 2/3.</text>
</comment>
<dbReference type="GO" id="GO:0043420">
    <property type="term" value="P:anthranilate metabolic process"/>
    <property type="evidence" value="ECO:0007669"/>
    <property type="project" value="UniProtKB-UniRule"/>
</dbReference>
<protein>
    <recommendedName>
        <fullName evidence="4 5">Kynureninase</fullName>
        <ecNumber evidence="4 5">3.7.1.3</ecNumber>
    </recommendedName>
    <alternativeName>
        <fullName evidence="4">L-kynurenine hydrolase</fullName>
    </alternativeName>
</protein>
<dbReference type="STRING" id="70415.A0A5S6QFW1"/>
<dbReference type="GO" id="GO:0030170">
    <property type="term" value="F:pyridoxal phosphate binding"/>
    <property type="evidence" value="ECO:0007669"/>
    <property type="project" value="UniProtKB-UniRule"/>
</dbReference>
<feature type="binding site" evidence="4">
    <location>
        <position position="224"/>
    </location>
    <ligand>
        <name>pyridoxal 5'-phosphate</name>
        <dbReference type="ChEBI" id="CHEBI:597326"/>
    </ligand>
</feature>
<dbReference type="FunFam" id="3.40.640.10:FF:000031">
    <property type="entry name" value="Kynureninase"/>
    <property type="match status" value="1"/>
</dbReference>
<sequence>MESKSSEQKIELKHLLETIAKQQGFAVTDVAFAKYMDENDPLKHLRRLFLYPKMADLDGVDLSAVDEDEDAIYLCGNSLGLQPRNTKELIDKELDKWAKMGVQGHKAGDMPWAECDLHLIDGQARIVGAKSHEIAIMNSLTVNLHLLMAAFYKPTPDRKMVLMENKPFPSDFYAVQSQVKLHGYDPNECVISLEPGEGRSYLTTDEILAYLDVHGDSIALLLFSGVNYYSGQYFDIPRITSFGKSKGCIVGWDLAHAAGNVPLEVHEWKVDFAAWCSYKYLNSGCGGLSVVFIHEEMMASHPPALWGWWGHCALTRFDMSNEMMFEKGCLAYRISHPPALLACPMTASLQLFNLTTMGDLRKKSILLSGYLEYLVDFYLGKRSPSRTLGHFCEIVTPRNPEERGCQLSFKFSAPLQLVNEQLKKRGIVCDMRLPDVIRVTPVHMYNSFMDVFRFVNGLLDVLRRTQA</sequence>
<keyword evidence="3 4" id="KW-0663">Pyridoxal phosphate</keyword>
<feature type="binding site" evidence="4">
    <location>
        <position position="253"/>
    </location>
    <ligand>
        <name>pyridoxal 5'-phosphate</name>
        <dbReference type="ChEBI" id="CHEBI:597326"/>
    </ligand>
</feature>
<dbReference type="PANTHER" id="PTHR14084">
    <property type="entry name" value="KYNURENINASE"/>
    <property type="match status" value="1"/>
</dbReference>
<comment type="subunit">
    <text evidence="4 5">Homodimer.</text>
</comment>
<dbReference type="GO" id="GO:0097053">
    <property type="term" value="P:L-kynurenine catabolic process"/>
    <property type="evidence" value="ECO:0007669"/>
    <property type="project" value="UniProtKB-UniRule"/>
</dbReference>
<dbReference type="InterPro" id="IPR015421">
    <property type="entry name" value="PyrdxlP-dep_Trfase_major"/>
</dbReference>
<dbReference type="WBParaSite" id="TMUE_2000006281.1">
    <property type="protein sequence ID" value="TMUE_2000006281.1"/>
    <property type="gene ID" value="WBGene00289778"/>
</dbReference>
<keyword evidence="7" id="KW-1185">Reference proteome</keyword>
<dbReference type="GO" id="GO:0005737">
    <property type="term" value="C:cytoplasm"/>
    <property type="evidence" value="ECO:0007669"/>
    <property type="project" value="UniProtKB-SubCell"/>
</dbReference>
<dbReference type="InterPro" id="IPR015424">
    <property type="entry name" value="PyrdxlP-dep_Trfase"/>
</dbReference>
<dbReference type="GO" id="GO:0030429">
    <property type="term" value="F:kynureninase activity"/>
    <property type="evidence" value="ECO:0007669"/>
    <property type="project" value="UniProtKB-UniRule"/>
</dbReference>
<accession>A0A5S6QFW1</accession>
<name>A0A5S6QFW1_TRIMR</name>
<feature type="binding site" evidence="4">
    <location>
        <position position="141"/>
    </location>
    <ligand>
        <name>pyridoxal 5'-phosphate</name>
        <dbReference type="ChEBI" id="CHEBI:597326"/>
    </ligand>
</feature>
<comment type="function">
    <text evidence="4 5">Catalyzes the cleavage of L-kynurenine (L-Kyn) and L-3-hydroxykynurenine (L-3OHKyn) into anthranilic acid (AA) and 3-hydroxyanthranilic acid (3-OHAA), respectively.</text>
</comment>
<comment type="catalytic activity">
    <reaction evidence="5">
        <text>3-hydroxy-L-kynurenine + H2O = 3-hydroxyanthranilate + L-alanine + H(+)</text>
        <dbReference type="Rhea" id="RHEA:25143"/>
        <dbReference type="ChEBI" id="CHEBI:15377"/>
        <dbReference type="ChEBI" id="CHEBI:15378"/>
        <dbReference type="ChEBI" id="CHEBI:36559"/>
        <dbReference type="ChEBI" id="CHEBI:57972"/>
        <dbReference type="ChEBI" id="CHEBI:58125"/>
        <dbReference type="EC" id="3.7.1.3"/>
    </reaction>
</comment>
<dbReference type="InterPro" id="IPR010111">
    <property type="entry name" value="Kynureninase"/>
</dbReference>
<dbReference type="HAMAP" id="MF_01970">
    <property type="entry name" value="Kynureninase"/>
    <property type="match status" value="1"/>
</dbReference>
<dbReference type="PIRSF" id="PIRSF038800">
    <property type="entry name" value="KYNU"/>
    <property type="match status" value="1"/>
</dbReference>